<dbReference type="InterPro" id="IPR022091">
    <property type="entry name" value="TMF_TATA-bd"/>
</dbReference>
<dbReference type="Proteomes" id="UP001341281">
    <property type="component" value="Chromosome 06"/>
</dbReference>
<dbReference type="PANTHER" id="PTHR47347">
    <property type="entry name" value="GOLGIN CANDIDATE 5"/>
    <property type="match status" value="1"/>
</dbReference>
<proteinExistence type="predicted"/>
<name>A0AAQ3U2W5_PASNO</name>
<feature type="compositionally biased region" description="Basic and acidic residues" evidence="2">
    <location>
        <begin position="42"/>
        <end position="53"/>
    </location>
</feature>
<reference evidence="4 5" key="1">
    <citation type="submission" date="2024-02" db="EMBL/GenBank/DDBJ databases">
        <title>High-quality chromosome-scale genome assembly of Pensacola bahiagrass (Paspalum notatum Flugge var. saurae).</title>
        <authorList>
            <person name="Vega J.M."/>
            <person name="Podio M."/>
            <person name="Orjuela J."/>
            <person name="Siena L.A."/>
            <person name="Pessino S.C."/>
            <person name="Combes M.C."/>
            <person name="Mariac C."/>
            <person name="Albertini E."/>
            <person name="Pupilli F."/>
            <person name="Ortiz J.P.A."/>
            <person name="Leblanc O."/>
        </authorList>
    </citation>
    <scope>NUCLEOTIDE SEQUENCE [LARGE SCALE GENOMIC DNA]</scope>
    <source>
        <strain evidence="4">R1</strain>
        <tissue evidence="4">Leaf</tissue>
    </source>
</reference>
<keyword evidence="5" id="KW-1185">Reference proteome</keyword>
<feature type="compositionally biased region" description="Basic and acidic residues" evidence="2">
    <location>
        <begin position="10"/>
        <end position="24"/>
    </location>
</feature>
<evidence type="ECO:0000313" key="4">
    <source>
        <dbReference type="EMBL" id="WVZ82100.1"/>
    </source>
</evidence>
<evidence type="ECO:0000256" key="2">
    <source>
        <dbReference type="SAM" id="MobiDB-lite"/>
    </source>
</evidence>
<keyword evidence="1" id="KW-0175">Coiled coil</keyword>
<dbReference type="AlphaFoldDB" id="A0AAQ3U2W5"/>
<organism evidence="4 5">
    <name type="scientific">Paspalum notatum var. saurae</name>
    <dbReference type="NCBI Taxonomy" id="547442"/>
    <lineage>
        <taxon>Eukaryota</taxon>
        <taxon>Viridiplantae</taxon>
        <taxon>Streptophyta</taxon>
        <taxon>Embryophyta</taxon>
        <taxon>Tracheophyta</taxon>
        <taxon>Spermatophyta</taxon>
        <taxon>Magnoliopsida</taxon>
        <taxon>Liliopsida</taxon>
        <taxon>Poales</taxon>
        <taxon>Poaceae</taxon>
        <taxon>PACMAD clade</taxon>
        <taxon>Panicoideae</taxon>
        <taxon>Andropogonodae</taxon>
        <taxon>Paspaleae</taxon>
        <taxon>Paspalinae</taxon>
        <taxon>Paspalum</taxon>
    </lineage>
</organism>
<dbReference type="EMBL" id="CP144750">
    <property type="protein sequence ID" value="WVZ82100.1"/>
    <property type="molecule type" value="Genomic_DNA"/>
</dbReference>
<feature type="region of interest" description="Disordered" evidence="2">
    <location>
        <begin position="42"/>
        <end position="66"/>
    </location>
</feature>
<sequence length="220" mass="25139">MSAAVVPESVLRKREREEQWAADKKEKALGSRKIIFARAKQAEIEKTSSREAPKIPLPDQTRNAPLRKLSSSGSINSLEECHFLQASLDLSDNASLERMSSESNMSYYLRTMTPNAFESALRQKENASLESIRNSLAEELVKMTEQCEKLRTEAAAVPGLRAELEALKQRHFQALELMGERDEELEELRNDIVDLKEMYREQVDLLVSQVLSKLVLFFFF</sequence>
<dbReference type="PANTHER" id="PTHR47347:SF2">
    <property type="entry name" value="GOLGIN CANDIDATE 5"/>
    <property type="match status" value="1"/>
</dbReference>
<protein>
    <recommendedName>
        <fullName evidence="3">TATA element modulatory factor 1 TATA binding domain-containing protein</fullName>
    </recommendedName>
</protein>
<evidence type="ECO:0000256" key="1">
    <source>
        <dbReference type="SAM" id="Coils"/>
    </source>
</evidence>
<feature type="domain" description="TATA element modulatory factor 1 TATA binding" evidence="3">
    <location>
        <begin position="117"/>
        <end position="205"/>
    </location>
</feature>
<evidence type="ECO:0000259" key="3">
    <source>
        <dbReference type="Pfam" id="PF12325"/>
    </source>
</evidence>
<feature type="coiled-coil region" evidence="1">
    <location>
        <begin position="178"/>
        <end position="205"/>
    </location>
</feature>
<feature type="region of interest" description="Disordered" evidence="2">
    <location>
        <begin position="1"/>
        <end position="24"/>
    </location>
</feature>
<dbReference type="Pfam" id="PF12325">
    <property type="entry name" value="TMF_TATA_bd"/>
    <property type="match status" value="1"/>
</dbReference>
<evidence type="ECO:0000313" key="5">
    <source>
        <dbReference type="Proteomes" id="UP001341281"/>
    </source>
</evidence>
<gene>
    <name evidence="4" type="ORF">U9M48_029402</name>
</gene>
<feature type="coiled-coil region" evidence="1">
    <location>
        <begin position="126"/>
        <end position="153"/>
    </location>
</feature>
<accession>A0AAQ3U2W5</accession>